<dbReference type="Pfam" id="PF10785">
    <property type="entry name" value="NADH-u_ox-rdase"/>
    <property type="match status" value="1"/>
</dbReference>
<dbReference type="EMBL" id="HBEK01017974">
    <property type="protein sequence ID" value="CAD8399833.1"/>
    <property type="molecule type" value="Transcribed_RNA"/>
</dbReference>
<evidence type="ECO:0000313" key="4">
    <source>
        <dbReference type="EMBL" id="CAD8399834.1"/>
    </source>
</evidence>
<sequence>MSSKDETKEQRVRNFSYFDNEILDKHWDKYAMPTDYPVLLRAPFMKDWIRYLRPSDYGLILLGACGAGIAGYMAGPRGIRMEGVKLGFFLGTISTTSLSAQRVAQRLQGYYPNAREVEIFRKRYEQERAEDLQKQRAAELRL</sequence>
<evidence type="ECO:0000256" key="1">
    <source>
        <dbReference type="SAM" id="Phobius"/>
    </source>
</evidence>
<dbReference type="PANTHER" id="PTHR34062">
    <property type="entry name" value="OXIDOREDUCTASE 21 KDA SUBUNIT, PUTATIVE (AFU_ORTHOLOGUE AFUA_4G04750)-RELATED"/>
    <property type="match status" value="1"/>
</dbReference>
<dbReference type="InterPro" id="IPR053229">
    <property type="entry name" value="NADH-Q_oxidrdct_subunit"/>
</dbReference>
<accession>A0A6T6NCG0</accession>
<name>A0A6T6NCG0_9RHOD</name>
<gene>
    <name evidence="3" type="ORF">RMAR0315_LOCUS9826</name>
    <name evidence="4" type="ORF">RMAR0315_LOCUS9827</name>
</gene>
<keyword evidence="1" id="KW-0812">Transmembrane</keyword>
<feature type="domain" description="NADH-ubiquinone oxidoreductase 21kDa subunit N-terminal" evidence="2">
    <location>
        <begin position="34"/>
        <end position="111"/>
    </location>
</feature>
<dbReference type="PANTHER" id="PTHR34062:SF1">
    <property type="entry name" value="NADH-UBIQUINONE OXIDOREDUCTASE 21KDA SUBUNIT N-TERMINAL DOMAIN-CONTAINING PROTEIN"/>
    <property type="match status" value="1"/>
</dbReference>
<evidence type="ECO:0000313" key="3">
    <source>
        <dbReference type="EMBL" id="CAD8399833.1"/>
    </source>
</evidence>
<organism evidence="4">
    <name type="scientific">Rhodosorus marinus</name>
    <dbReference type="NCBI Taxonomy" id="101924"/>
    <lineage>
        <taxon>Eukaryota</taxon>
        <taxon>Rhodophyta</taxon>
        <taxon>Stylonematophyceae</taxon>
        <taxon>Stylonematales</taxon>
        <taxon>Stylonemataceae</taxon>
        <taxon>Rhodosorus</taxon>
    </lineage>
</organism>
<dbReference type="InterPro" id="IPR019721">
    <property type="entry name" value="NADH-UbQ_OxRdtase_su21_N"/>
</dbReference>
<feature type="transmembrane region" description="Helical" evidence="1">
    <location>
        <begin position="57"/>
        <end position="75"/>
    </location>
</feature>
<protein>
    <recommendedName>
        <fullName evidence="2">NADH-ubiquinone oxidoreductase 21kDa subunit N-terminal domain-containing protein</fullName>
    </recommendedName>
</protein>
<dbReference type="EMBL" id="HBEK01017975">
    <property type="protein sequence ID" value="CAD8399834.1"/>
    <property type="molecule type" value="Transcribed_RNA"/>
</dbReference>
<keyword evidence="1" id="KW-1133">Transmembrane helix</keyword>
<reference evidence="4" key="1">
    <citation type="submission" date="2021-01" db="EMBL/GenBank/DDBJ databases">
        <authorList>
            <person name="Corre E."/>
            <person name="Pelletier E."/>
            <person name="Niang G."/>
            <person name="Scheremetjew M."/>
            <person name="Finn R."/>
            <person name="Kale V."/>
            <person name="Holt S."/>
            <person name="Cochrane G."/>
            <person name="Meng A."/>
            <person name="Brown T."/>
            <person name="Cohen L."/>
        </authorList>
    </citation>
    <scope>NUCLEOTIDE SEQUENCE</scope>
    <source>
        <strain evidence="4">UTEX LB 2760</strain>
    </source>
</reference>
<keyword evidence="1" id="KW-0472">Membrane</keyword>
<dbReference type="AlphaFoldDB" id="A0A6T6NCG0"/>
<evidence type="ECO:0000259" key="2">
    <source>
        <dbReference type="Pfam" id="PF10785"/>
    </source>
</evidence>
<proteinExistence type="predicted"/>